<feature type="region of interest" description="Disordered" evidence="1">
    <location>
        <begin position="1"/>
        <end position="79"/>
    </location>
</feature>
<dbReference type="AlphaFoldDB" id="H3AQ62"/>
<reference evidence="3" key="3">
    <citation type="submission" date="2025-09" db="UniProtKB">
        <authorList>
            <consortium name="Ensembl"/>
        </authorList>
    </citation>
    <scope>IDENTIFICATION</scope>
</reference>
<sequence length="205" mass="22672">SKSSTLSGPELEGKSSSETSTPEELKDYDSSSGGVMPASPPPIADQARIHPIDWVFFPPPPKKKNSCDHGKQPPPPFLWPLGHSPLSTIYEVEVAEMPDRLEKEKVFQDGLGQQEKKDVMGGMDVRGPRADLVQQLINQSLRFSREESLFHSKGSLNEVELSKWSELISPLDESRASITSVTSFSPEDITSPQGDWTVVELETFH</sequence>
<evidence type="ECO:0000259" key="2">
    <source>
        <dbReference type="Pfam" id="PF15363"/>
    </source>
</evidence>
<dbReference type="Ensembl" id="ENSLACT00000011873.1">
    <property type="protein sequence ID" value="ENSLACP00000011783.1"/>
    <property type="gene ID" value="ENSLACG00000010374.1"/>
</dbReference>
<dbReference type="EMBL" id="AFYH01128302">
    <property type="status" value="NOT_ANNOTATED_CDS"/>
    <property type="molecule type" value="Genomic_DNA"/>
</dbReference>
<reference evidence="4" key="1">
    <citation type="submission" date="2011-08" db="EMBL/GenBank/DDBJ databases">
        <title>The draft genome of Latimeria chalumnae.</title>
        <authorList>
            <person name="Di Palma F."/>
            <person name="Alfoldi J."/>
            <person name="Johnson J."/>
            <person name="Berlin A."/>
            <person name="Gnerre S."/>
            <person name="Jaffe D."/>
            <person name="MacCallum I."/>
            <person name="Young S."/>
            <person name="Walker B.J."/>
            <person name="Lander E."/>
            <person name="Lindblad-Toh K."/>
        </authorList>
    </citation>
    <scope>NUCLEOTIDE SEQUENCE [LARGE SCALE GENOMIC DNA]</scope>
    <source>
        <strain evidence="4">Wild caught</strain>
    </source>
</reference>
<feature type="domain" description="BTB/POZ" evidence="2">
    <location>
        <begin position="161"/>
        <end position="205"/>
    </location>
</feature>
<dbReference type="PANTHER" id="PTHR22427">
    <property type="entry name" value="GH15728P"/>
    <property type="match status" value="1"/>
</dbReference>
<dbReference type="InParanoid" id="H3AQ62"/>
<name>H3AQ62_LATCH</name>
<dbReference type="Pfam" id="PF15363">
    <property type="entry name" value="BTBD8_C"/>
    <property type="match status" value="1"/>
</dbReference>
<evidence type="ECO:0000313" key="3">
    <source>
        <dbReference type="Ensembl" id="ENSLACP00000011783.1"/>
    </source>
</evidence>
<organism evidence="3 4">
    <name type="scientific">Latimeria chalumnae</name>
    <name type="common">Coelacanth</name>
    <dbReference type="NCBI Taxonomy" id="7897"/>
    <lineage>
        <taxon>Eukaryota</taxon>
        <taxon>Metazoa</taxon>
        <taxon>Chordata</taxon>
        <taxon>Craniata</taxon>
        <taxon>Vertebrata</taxon>
        <taxon>Euteleostomi</taxon>
        <taxon>Coelacanthiformes</taxon>
        <taxon>Coelacanthidae</taxon>
        <taxon>Latimeria</taxon>
    </lineage>
</organism>
<reference evidence="3" key="2">
    <citation type="submission" date="2025-08" db="UniProtKB">
        <authorList>
            <consortium name="Ensembl"/>
        </authorList>
    </citation>
    <scope>IDENTIFICATION</scope>
</reference>
<dbReference type="OMA" id="VELETFH"/>
<evidence type="ECO:0000256" key="1">
    <source>
        <dbReference type="SAM" id="MobiDB-lite"/>
    </source>
</evidence>
<dbReference type="STRING" id="7897.ENSLACP00000011783"/>
<dbReference type="GeneTree" id="ENSGT00940000154382"/>
<dbReference type="EMBL" id="AFYH01128301">
    <property type="status" value="NOT_ANNOTATED_CDS"/>
    <property type="molecule type" value="Genomic_DNA"/>
</dbReference>
<evidence type="ECO:0000313" key="4">
    <source>
        <dbReference type="Proteomes" id="UP000008672"/>
    </source>
</evidence>
<dbReference type="InterPro" id="IPR027907">
    <property type="entry name" value="BTBD8_C"/>
</dbReference>
<accession>H3AQ62</accession>
<dbReference type="PANTHER" id="PTHR22427:SF8">
    <property type="entry name" value="PROLINE-RICH PROTEIN 36"/>
    <property type="match status" value="1"/>
</dbReference>
<proteinExistence type="predicted"/>
<protein>
    <recommendedName>
        <fullName evidence="2">BTB/POZ domain-containing protein</fullName>
    </recommendedName>
</protein>
<dbReference type="HOGENOM" id="CLU_081734_0_0_1"/>
<dbReference type="Proteomes" id="UP000008672">
    <property type="component" value="Unassembled WGS sequence"/>
</dbReference>
<dbReference type="eggNOG" id="ENOG502S4AG">
    <property type="taxonomic scope" value="Eukaryota"/>
</dbReference>
<keyword evidence="4" id="KW-1185">Reference proteome</keyword>